<evidence type="ECO:0000313" key="1">
    <source>
        <dbReference type="EMBL" id="MBW31436.1"/>
    </source>
</evidence>
<sequence>MRPLAKCLAVTLSPALPLCRCRLIVNHLHEADRKHASPRTIALDLTLHPVFVIGSLVEYNQYFALLELELVIIICVAVVQRTTSPQSSRETSVG</sequence>
<proteinExistence type="predicted"/>
<dbReference type="EMBL" id="GGFM01010685">
    <property type="protein sequence ID" value="MBW31436.1"/>
    <property type="molecule type" value="Transcribed_RNA"/>
</dbReference>
<protein>
    <submittedName>
        <fullName evidence="1">Putative secreted peptide</fullName>
    </submittedName>
</protein>
<name>A0A2M3ZS99_9DIPT</name>
<accession>A0A2M3ZS99</accession>
<dbReference type="AlphaFoldDB" id="A0A2M3ZS99"/>
<reference evidence="1" key="1">
    <citation type="submission" date="2018-01" db="EMBL/GenBank/DDBJ databases">
        <title>An insight into the sialome of Amazonian anophelines.</title>
        <authorList>
            <person name="Ribeiro J.M."/>
            <person name="Scarpassa V."/>
            <person name="Calvo E."/>
        </authorList>
    </citation>
    <scope>NUCLEOTIDE SEQUENCE</scope>
    <source>
        <tissue evidence="1">Salivary glands</tissue>
    </source>
</reference>
<organism evidence="1">
    <name type="scientific">Anopheles braziliensis</name>
    <dbReference type="NCBI Taxonomy" id="58242"/>
    <lineage>
        <taxon>Eukaryota</taxon>
        <taxon>Metazoa</taxon>
        <taxon>Ecdysozoa</taxon>
        <taxon>Arthropoda</taxon>
        <taxon>Hexapoda</taxon>
        <taxon>Insecta</taxon>
        <taxon>Pterygota</taxon>
        <taxon>Neoptera</taxon>
        <taxon>Endopterygota</taxon>
        <taxon>Diptera</taxon>
        <taxon>Nematocera</taxon>
        <taxon>Culicoidea</taxon>
        <taxon>Culicidae</taxon>
        <taxon>Anophelinae</taxon>
        <taxon>Anopheles</taxon>
    </lineage>
</organism>